<name>A0ABQ5XUC9_9GAMM</name>
<proteinExistence type="predicted"/>
<feature type="region of interest" description="Disordered" evidence="1">
    <location>
        <begin position="1"/>
        <end position="30"/>
    </location>
</feature>
<protein>
    <submittedName>
        <fullName evidence="2">Uncharacterized protein</fullName>
    </submittedName>
</protein>
<accession>A0ABQ5XUC9</accession>
<comment type="caution">
    <text evidence="2">The sequence shown here is derived from an EMBL/GenBank/DDBJ whole genome shotgun (WGS) entry which is preliminary data.</text>
</comment>
<evidence type="ECO:0000313" key="2">
    <source>
        <dbReference type="EMBL" id="GLQ95332.1"/>
    </source>
</evidence>
<dbReference type="EMBL" id="BSOB01000061">
    <property type="protein sequence ID" value="GLQ95332.1"/>
    <property type="molecule type" value="Genomic_DNA"/>
</dbReference>
<organism evidence="2 3">
    <name type="scientific">Dyella acidisoli</name>
    <dbReference type="NCBI Taxonomy" id="1867834"/>
    <lineage>
        <taxon>Bacteria</taxon>
        <taxon>Pseudomonadati</taxon>
        <taxon>Pseudomonadota</taxon>
        <taxon>Gammaproteobacteria</taxon>
        <taxon>Lysobacterales</taxon>
        <taxon>Rhodanobacteraceae</taxon>
        <taxon>Dyella</taxon>
    </lineage>
</organism>
<sequence>MYVDTQLSEDAARRANSSGPKGCHGASAMRQRAAWLASQASAAPRTTTWRTHRGNAGYAETLNRLSGHYR</sequence>
<evidence type="ECO:0000313" key="3">
    <source>
        <dbReference type="Proteomes" id="UP001156670"/>
    </source>
</evidence>
<dbReference type="Proteomes" id="UP001156670">
    <property type="component" value="Unassembled WGS sequence"/>
</dbReference>
<gene>
    <name evidence="2" type="ORF">GCM10007901_42870</name>
</gene>
<reference evidence="3" key="1">
    <citation type="journal article" date="2019" name="Int. J. Syst. Evol. Microbiol.">
        <title>The Global Catalogue of Microorganisms (GCM) 10K type strain sequencing project: providing services to taxonomists for standard genome sequencing and annotation.</title>
        <authorList>
            <consortium name="The Broad Institute Genomics Platform"/>
            <consortium name="The Broad Institute Genome Sequencing Center for Infectious Disease"/>
            <person name="Wu L."/>
            <person name="Ma J."/>
        </authorList>
    </citation>
    <scope>NUCLEOTIDE SEQUENCE [LARGE SCALE GENOMIC DNA]</scope>
    <source>
        <strain evidence="3">NBRC 111980</strain>
    </source>
</reference>
<evidence type="ECO:0000256" key="1">
    <source>
        <dbReference type="SAM" id="MobiDB-lite"/>
    </source>
</evidence>
<keyword evidence="3" id="KW-1185">Reference proteome</keyword>